<reference evidence="4" key="1">
    <citation type="journal article" date="2017" name="Biotechnol. Biofuels">
        <title>Evaluation of environmental bacterial communities as a factor affecting the growth of duckweed Lemna minor.</title>
        <authorList>
            <person name="Ishizawa H."/>
            <person name="Kuroda M."/>
            <person name="Morikawa M."/>
            <person name="Ike M."/>
        </authorList>
    </citation>
    <scope>NUCLEOTIDE SEQUENCE [LARGE SCALE GENOMIC DNA]</scope>
    <source>
        <strain evidence="4">M6</strain>
    </source>
</reference>
<evidence type="ECO:0000256" key="2">
    <source>
        <dbReference type="SAM" id="Phobius"/>
    </source>
</evidence>
<feature type="compositionally biased region" description="Low complexity" evidence="1">
    <location>
        <begin position="70"/>
        <end position="88"/>
    </location>
</feature>
<feature type="transmembrane region" description="Helical" evidence="2">
    <location>
        <begin position="6"/>
        <end position="24"/>
    </location>
</feature>
<gene>
    <name evidence="3" type="ORF">EM6_0338</name>
</gene>
<reference evidence="4" key="2">
    <citation type="journal article" date="2017" name="Plant Physiol. Biochem.">
        <title>Differential oxidative and antioxidative response of duckweed Lemna minor toward plant growth promoting/inhibiting bacteria.</title>
        <authorList>
            <person name="Ishizawa H."/>
            <person name="Kuroda M."/>
            <person name="Morikawa M."/>
            <person name="Ike M."/>
        </authorList>
    </citation>
    <scope>NUCLEOTIDE SEQUENCE [LARGE SCALE GENOMIC DNA]</scope>
    <source>
        <strain evidence="4">M6</strain>
    </source>
</reference>
<feature type="compositionally biased region" description="Basic and acidic residues" evidence="1">
    <location>
        <begin position="52"/>
        <end position="69"/>
    </location>
</feature>
<proteinExistence type="predicted"/>
<keyword evidence="2" id="KW-1133">Transmembrane helix</keyword>
<keyword evidence="2" id="KW-0812">Transmembrane</keyword>
<dbReference type="AlphaFoldDB" id="A0A3G9FZI9"/>
<protein>
    <submittedName>
        <fullName evidence="3">Uncharacterized protein</fullName>
    </submittedName>
</protein>
<evidence type="ECO:0000313" key="4">
    <source>
        <dbReference type="Proteomes" id="UP000278756"/>
    </source>
</evidence>
<dbReference type="Proteomes" id="UP000278756">
    <property type="component" value="Chromosome 1"/>
</dbReference>
<evidence type="ECO:0000256" key="1">
    <source>
        <dbReference type="SAM" id="MobiDB-lite"/>
    </source>
</evidence>
<feature type="region of interest" description="Disordered" evidence="1">
    <location>
        <begin position="52"/>
        <end position="88"/>
    </location>
</feature>
<keyword evidence="2" id="KW-0472">Membrane</keyword>
<accession>A0A3G9FZI9</accession>
<sequence length="88" mass="9222">MNDKVFYTSAAVVALLMIALSLVWPQGLGARSPAPFGHDIVLPDVVRAQREKAERDAKRKAEQAAERAAKAQAATEASASSTASASAQ</sequence>
<organism evidence="3 4">
    <name type="scientific">Asticcacaulis excentricus</name>
    <dbReference type="NCBI Taxonomy" id="78587"/>
    <lineage>
        <taxon>Bacteria</taxon>
        <taxon>Pseudomonadati</taxon>
        <taxon>Pseudomonadota</taxon>
        <taxon>Alphaproteobacteria</taxon>
        <taxon>Caulobacterales</taxon>
        <taxon>Caulobacteraceae</taxon>
        <taxon>Asticcacaulis</taxon>
    </lineage>
</organism>
<name>A0A3G9FZI9_9CAUL</name>
<dbReference type="OrthoDB" id="7173997at2"/>
<dbReference type="EMBL" id="AP018827">
    <property type="protein sequence ID" value="BBF79766.1"/>
    <property type="molecule type" value="Genomic_DNA"/>
</dbReference>
<dbReference type="RefSeq" id="WP_126419796.1">
    <property type="nucleotide sequence ID" value="NZ_AP018827.1"/>
</dbReference>
<evidence type="ECO:0000313" key="3">
    <source>
        <dbReference type="EMBL" id="BBF79766.1"/>
    </source>
</evidence>